<reference evidence="2" key="1">
    <citation type="submission" date="2023-07" db="EMBL/GenBank/DDBJ databases">
        <title>Between Cages and Wild: Unraveling the Impact of Captivity on Animal Microbiomes and Antimicrobial Resistance.</title>
        <authorList>
            <person name="Schmartz G.P."/>
            <person name="Rehner J."/>
            <person name="Schuff M.J."/>
            <person name="Becker S.L."/>
            <person name="Kravczyk M."/>
            <person name="Gurevich A."/>
            <person name="Francke R."/>
            <person name="Mueller R."/>
            <person name="Keller V."/>
            <person name="Keller A."/>
        </authorList>
    </citation>
    <scope>NUCLEOTIDE SEQUENCE</scope>
    <source>
        <strain evidence="2">S12M_St_49</strain>
    </source>
</reference>
<evidence type="ECO:0000256" key="1">
    <source>
        <dbReference type="SAM" id="Phobius"/>
    </source>
</evidence>
<accession>A0AA43U8W2</accession>
<sequence length="178" mass="18944">MNNKGFSLIELIVIIAIMGVLVGGASLGIGLVFSKDAMKCATRLNDSIYDARANSMYKAGKFELSIDNTGSANVATVSQTDVTPIISDTVYLDGEDSSKKTTISARFVTEAVPAGTALSFPLNLTFDKAKGNVYFDVDADGTYDDGIIVFDITPLRGNRTAKVQLVTTTGKHTIGEFK</sequence>
<dbReference type="SUPFAM" id="SSF54523">
    <property type="entry name" value="Pili subunits"/>
    <property type="match status" value="1"/>
</dbReference>
<proteinExistence type="predicted"/>
<gene>
    <name evidence="2" type="ORF">Q3982_02810</name>
</gene>
<dbReference type="EMBL" id="JAUMVS010000030">
    <property type="protein sequence ID" value="MDO4841590.1"/>
    <property type="molecule type" value="Genomic_DNA"/>
</dbReference>
<organism evidence="2 3">
    <name type="scientific">Phoenicibacter congonensis</name>
    <dbReference type="NCBI Taxonomy" id="1944646"/>
    <lineage>
        <taxon>Bacteria</taxon>
        <taxon>Bacillati</taxon>
        <taxon>Actinomycetota</taxon>
        <taxon>Coriobacteriia</taxon>
        <taxon>Eggerthellales</taxon>
        <taxon>Eggerthellaceae</taxon>
        <taxon>Phoenicibacter</taxon>
    </lineage>
</organism>
<dbReference type="Proteomes" id="UP001168575">
    <property type="component" value="Unassembled WGS sequence"/>
</dbReference>
<keyword evidence="1" id="KW-0472">Membrane</keyword>
<comment type="caution">
    <text evidence="2">The sequence shown here is derived from an EMBL/GenBank/DDBJ whole genome shotgun (WGS) entry which is preliminary data.</text>
</comment>
<name>A0AA43U8W2_9ACTN</name>
<dbReference type="Pfam" id="PF07963">
    <property type="entry name" value="N_methyl"/>
    <property type="match status" value="1"/>
</dbReference>
<evidence type="ECO:0000313" key="3">
    <source>
        <dbReference type="Proteomes" id="UP001168575"/>
    </source>
</evidence>
<dbReference type="InterPro" id="IPR045584">
    <property type="entry name" value="Pilin-like"/>
</dbReference>
<keyword evidence="3" id="KW-1185">Reference proteome</keyword>
<dbReference type="AlphaFoldDB" id="A0AA43U8W2"/>
<feature type="transmembrane region" description="Helical" evidence="1">
    <location>
        <begin position="6"/>
        <end position="33"/>
    </location>
</feature>
<evidence type="ECO:0000313" key="2">
    <source>
        <dbReference type="EMBL" id="MDO4841590.1"/>
    </source>
</evidence>
<dbReference type="PROSITE" id="PS00409">
    <property type="entry name" value="PROKAR_NTER_METHYL"/>
    <property type="match status" value="1"/>
</dbReference>
<dbReference type="NCBIfam" id="TIGR02532">
    <property type="entry name" value="IV_pilin_GFxxxE"/>
    <property type="match status" value="1"/>
</dbReference>
<protein>
    <submittedName>
        <fullName evidence="2">Type II secretion system protein</fullName>
    </submittedName>
</protein>
<keyword evidence="1" id="KW-1133">Transmembrane helix</keyword>
<dbReference type="InterPro" id="IPR012902">
    <property type="entry name" value="N_methyl_site"/>
</dbReference>
<keyword evidence="1" id="KW-0812">Transmembrane</keyword>